<evidence type="ECO:0000313" key="3">
    <source>
        <dbReference type="EMBL" id="ADY27168.1"/>
    </source>
</evidence>
<sequence length="304" mass="34054">MAKKVSAASRINLGKAVENYRREGVDQVELDQIVVIPGHNPRGYATGDSAFEGPAFEALVQSIQSFGDVFQPIVLRRKSSSNLYELIAGERRWRAAKAAGLTHISALVHELDDDQIVRIAREENELRESVSGIDLLFASLDQLANRLEVPVRELRSVLIRARDTGPDFAEGSPEGRVGQWIKALGLPSLATLVRSSRLLELTPDERQAMREGLSQQAALALLDLEDHPKRGELLRQALAEGWSAQQLRERIVQLQGKEISGVQQLARDVRQQLKPRQLARLPIRKQQRVERLLEELHKILNESS</sequence>
<dbReference type="Proteomes" id="UP000007718">
    <property type="component" value="Plasmid pDEIPR01"/>
</dbReference>
<dbReference type="InterPro" id="IPR050336">
    <property type="entry name" value="Chromosome_partition/occlusion"/>
</dbReference>
<feature type="domain" description="ParB-like N-terminal" evidence="2">
    <location>
        <begin position="26"/>
        <end position="125"/>
    </location>
</feature>
<geneLocation type="plasmid" evidence="3 4">
    <name>pDEIPR01</name>
</geneLocation>
<dbReference type="InterPro" id="IPR003115">
    <property type="entry name" value="ParB_N"/>
</dbReference>
<evidence type="ECO:0000313" key="4">
    <source>
        <dbReference type="Proteomes" id="UP000007718"/>
    </source>
</evidence>
<dbReference type="OrthoDB" id="65427at2"/>
<comment type="similarity">
    <text evidence="1">Belongs to the ParB family.</text>
</comment>
<proteinExistence type="inferred from homology"/>
<evidence type="ECO:0000259" key="2">
    <source>
        <dbReference type="SMART" id="SM00470"/>
    </source>
</evidence>
<keyword evidence="3" id="KW-0614">Plasmid</keyword>
<dbReference type="PANTHER" id="PTHR33375">
    <property type="entry name" value="CHROMOSOME-PARTITIONING PROTEIN PARB-RELATED"/>
    <property type="match status" value="1"/>
</dbReference>
<dbReference type="GO" id="GO:0003677">
    <property type="term" value="F:DNA binding"/>
    <property type="evidence" value="ECO:0007669"/>
    <property type="project" value="InterPro"/>
</dbReference>
<dbReference type="GO" id="GO:0005694">
    <property type="term" value="C:chromosome"/>
    <property type="evidence" value="ECO:0007669"/>
    <property type="project" value="TreeGrafter"/>
</dbReference>
<dbReference type="SUPFAM" id="SSF110849">
    <property type="entry name" value="ParB/Sulfiredoxin"/>
    <property type="match status" value="1"/>
</dbReference>
<dbReference type="EMBL" id="CP002537">
    <property type="protein sequence ID" value="ADY27168.1"/>
    <property type="molecule type" value="Genomic_DNA"/>
</dbReference>
<dbReference type="GO" id="GO:0007059">
    <property type="term" value="P:chromosome segregation"/>
    <property type="evidence" value="ECO:0007669"/>
    <property type="project" value="TreeGrafter"/>
</dbReference>
<reference evidence="3 4" key="1">
    <citation type="submission" date="2011-02" db="EMBL/GenBank/DDBJ databases">
        <title>The complete sequence of plasmid1 of Deinococcus proteolyticus DSM 20540.</title>
        <authorList>
            <consortium name="US DOE Joint Genome Institute (JGI-PGF)"/>
            <person name="Lucas S."/>
            <person name="Copeland A."/>
            <person name="Lapidus A."/>
            <person name="Bruce D."/>
            <person name="Goodwin L."/>
            <person name="Pitluck S."/>
            <person name="Kyrpides N."/>
            <person name="Mavromatis K."/>
            <person name="Pagani I."/>
            <person name="Ivanova N."/>
            <person name="Ovchinnikova G."/>
            <person name="Zeytun A."/>
            <person name="Detter J.C."/>
            <person name="Han C."/>
            <person name="Land M."/>
            <person name="Hauser L."/>
            <person name="Markowitz V."/>
            <person name="Cheng J.-F."/>
            <person name="Hugenholtz P."/>
            <person name="Woyke T."/>
            <person name="Wu D."/>
            <person name="Pukall R."/>
            <person name="Steenblock K."/>
            <person name="Brambilla E."/>
            <person name="Klenk H.-P."/>
            <person name="Eisen J.A."/>
        </authorList>
    </citation>
    <scope>NUCLEOTIDE SEQUENCE [LARGE SCALE GENOMIC DNA]</scope>
    <source>
        <strain evidence="4">ATCC 35074 / DSM 20540 / JCM 6276 / NBRC 101906 / NCIMB 13154 / VKM Ac-1939 / CCM 2703 / MRP</strain>
        <plasmid evidence="4">Plasmid pDEIPR01</plasmid>
    </source>
</reference>
<dbReference type="KEGG" id="dpt:Deipr_2037"/>
<organism evidence="3 4">
    <name type="scientific">Deinococcus proteolyticus (strain ATCC 35074 / DSM 20540 / JCM 6276 / NBRC 101906 / NCIMB 13154 / VKM Ac-1939 / CCM 2703 / MRP)</name>
    <dbReference type="NCBI Taxonomy" id="693977"/>
    <lineage>
        <taxon>Bacteria</taxon>
        <taxon>Thermotogati</taxon>
        <taxon>Deinococcota</taxon>
        <taxon>Deinococci</taxon>
        <taxon>Deinococcales</taxon>
        <taxon>Deinococcaceae</taxon>
        <taxon>Deinococcus</taxon>
    </lineage>
</organism>
<dbReference type="PANTHER" id="PTHR33375:SF7">
    <property type="entry name" value="CHROMOSOME 2-PARTITIONING PROTEIN PARB-RELATED"/>
    <property type="match status" value="1"/>
</dbReference>
<dbReference type="SUPFAM" id="SSF109709">
    <property type="entry name" value="KorB DNA-binding domain-like"/>
    <property type="match status" value="1"/>
</dbReference>
<evidence type="ECO:0000256" key="1">
    <source>
        <dbReference type="ARBA" id="ARBA00006295"/>
    </source>
</evidence>
<gene>
    <name evidence="3" type="ordered locus">Deipr_2037</name>
</gene>
<dbReference type="Gene3D" id="3.90.1530.30">
    <property type="match status" value="1"/>
</dbReference>
<dbReference type="InterPro" id="IPR004437">
    <property type="entry name" value="ParB/RepB/Spo0J"/>
</dbReference>
<dbReference type="Pfam" id="PF02195">
    <property type="entry name" value="ParB_N"/>
    <property type="match status" value="1"/>
</dbReference>
<name>F0RPW6_DEIPM</name>
<dbReference type="AlphaFoldDB" id="F0RPW6"/>
<dbReference type="NCBIfam" id="TIGR00180">
    <property type="entry name" value="parB_part"/>
    <property type="match status" value="1"/>
</dbReference>
<dbReference type="InterPro" id="IPR036086">
    <property type="entry name" value="ParB/Sulfiredoxin_sf"/>
</dbReference>
<protein>
    <submittedName>
        <fullName evidence="3">ParB domain protein nuclease</fullName>
    </submittedName>
</protein>
<dbReference type="HOGENOM" id="CLU_023853_4_1_0"/>
<keyword evidence="4" id="KW-1185">Reference proteome</keyword>
<dbReference type="Gene3D" id="1.10.10.2830">
    <property type="match status" value="1"/>
</dbReference>
<accession>F0RPW6</accession>
<dbReference type="RefSeq" id="WP_013622900.1">
    <property type="nucleotide sequence ID" value="NC_015169.1"/>
</dbReference>
<dbReference type="SMART" id="SM00470">
    <property type="entry name" value="ParB"/>
    <property type="match status" value="1"/>
</dbReference>